<gene>
    <name evidence="2" type="ORF">KIPB_001394</name>
</gene>
<sequence length="568" mass="61635">MPGCTPEFQCPCGTLFTEWVHYAEHAAECTETHTGCVEEVLLPVYHTLPLSDITASTIGRTHTTQRLPKAHPFHSAVWECLEEGGLDPVIYGSWGTVYASPQSDMDIAVRGGSFMDVKVQLACAGAYHALTDLARSAMPDSAYRRGLPSVGVAWQLCKAYAPRIVQKLPKEVKETKPLLSAFLWLGCVLEMGGHSDRPTLTEICLSADTAFETVAGHCDRALVCAATDAQVEGKPPLHPGLDPASADTLRAYVATLRAEVTRYATLHSVLRTQLQTAMRAFTLKTDKGVDPAKCVPLCQGQGGGLGQVCHYAAIIAAVMLGYFGWWALSGGLTSCNICLTSTPALVSVRSKGLTTYESTTQTEEGREKTTYTYRCDVCMSNTDGWYYGASMLSGSSSGNYEKHTNYCSQFSVGTTAKVWVVEDRAQSTCDQSEVSAATESQRRSMCIWGWYKVLLGVQMFFLIPAAPIIYWKVILPLRQPDCEEPEEDTTGGADAVPASPSIDCAPPSACNIEGETEAYVIDGGNSDLPNQVPVEYRPELMYPSVLQDMQDMPENGDQSGNVSYSHII</sequence>
<evidence type="ECO:0000256" key="1">
    <source>
        <dbReference type="SAM" id="Phobius"/>
    </source>
</evidence>
<dbReference type="Proteomes" id="UP000265618">
    <property type="component" value="Unassembled WGS sequence"/>
</dbReference>
<reference evidence="2 3" key="1">
    <citation type="journal article" date="2018" name="PLoS ONE">
        <title>The draft genome of Kipferlia bialata reveals reductive genome evolution in fornicate parasites.</title>
        <authorList>
            <person name="Tanifuji G."/>
            <person name="Takabayashi S."/>
            <person name="Kume K."/>
            <person name="Takagi M."/>
            <person name="Nakayama T."/>
            <person name="Kamikawa R."/>
            <person name="Inagaki Y."/>
            <person name="Hashimoto T."/>
        </authorList>
    </citation>
    <scope>NUCLEOTIDE SEQUENCE [LARGE SCALE GENOMIC DNA]</scope>
    <source>
        <strain evidence="2">NY0173</strain>
    </source>
</reference>
<keyword evidence="1" id="KW-0472">Membrane</keyword>
<comment type="caution">
    <text evidence="2">The sequence shown here is derived from an EMBL/GenBank/DDBJ whole genome shotgun (WGS) entry which is preliminary data.</text>
</comment>
<organism evidence="2 3">
    <name type="scientific">Kipferlia bialata</name>
    <dbReference type="NCBI Taxonomy" id="797122"/>
    <lineage>
        <taxon>Eukaryota</taxon>
        <taxon>Metamonada</taxon>
        <taxon>Carpediemonas-like organisms</taxon>
        <taxon>Kipferlia</taxon>
    </lineage>
</organism>
<evidence type="ECO:0000313" key="3">
    <source>
        <dbReference type="Proteomes" id="UP000265618"/>
    </source>
</evidence>
<keyword evidence="1" id="KW-1133">Transmembrane helix</keyword>
<keyword evidence="1" id="KW-0812">Transmembrane</keyword>
<evidence type="ECO:0000313" key="2">
    <source>
        <dbReference type="EMBL" id="GIQ80569.1"/>
    </source>
</evidence>
<dbReference type="AlphaFoldDB" id="A0A9K3CRY4"/>
<proteinExistence type="predicted"/>
<feature type="transmembrane region" description="Helical" evidence="1">
    <location>
        <begin position="448"/>
        <end position="471"/>
    </location>
</feature>
<keyword evidence="3" id="KW-1185">Reference proteome</keyword>
<name>A0A9K3CRY4_9EUKA</name>
<accession>A0A9K3CRY4</accession>
<protein>
    <submittedName>
        <fullName evidence="2">Uncharacterized protein</fullName>
    </submittedName>
</protein>
<dbReference type="EMBL" id="BDIP01000196">
    <property type="protein sequence ID" value="GIQ80569.1"/>
    <property type="molecule type" value="Genomic_DNA"/>
</dbReference>